<name>A0A0M2X3K6_9LEPT</name>
<dbReference type="EMBL" id="CP027843">
    <property type="protein sequence ID" value="AVQ12283.1"/>
    <property type="molecule type" value="Genomic_DNA"/>
</dbReference>
<organism evidence="1 3">
    <name type="scientific">Leptospira santarosai</name>
    <dbReference type="NCBI Taxonomy" id="28183"/>
    <lineage>
        <taxon>Bacteria</taxon>
        <taxon>Pseudomonadati</taxon>
        <taxon>Spirochaetota</taxon>
        <taxon>Spirochaetia</taxon>
        <taxon>Leptospirales</taxon>
        <taxon>Leptospiraceae</taxon>
        <taxon>Leptospira</taxon>
    </lineage>
</organism>
<dbReference type="EMBL" id="MTSU01000029">
    <property type="protein sequence ID" value="ONF90989.1"/>
    <property type="molecule type" value="Genomic_DNA"/>
</dbReference>
<dbReference type="SUPFAM" id="SSF143100">
    <property type="entry name" value="TTHA1013/TTHA0281-like"/>
    <property type="match status" value="1"/>
</dbReference>
<gene>
    <name evidence="2" type="ORF">BWD14_18825</name>
    <name evidence="1" type="ORF">XB16_1956</name>
</gene>
<reference evidence="1 3" key="1">
    <citation type="journal article" date="2015" name="Genome Announc.">
        <title>Draft Genome Sequences of Leptospira santarosai Strains U160, U164, and U233, Isolated from Asymptomatic Cattle.</title>
        <authorList>
            <person name="Kremer F.S."/>
            <person name="Eslabao M.R."/>
            <person name="Provisor M."/>
            <person name="Woloski R.D."/>
            <person name="Ramires O.V."/>
            <person name="Moreno L.Z."/>
            <person name="Moreno A.M."/>
            <person name="Hamond C."/>
            <person name="Lilenbaum W."/>
            <person name="Dellagostin O.A."/>
        </authorList>
    </citation>
    <scope>NUCLEOTIDE SEQUENCE [LARGE SCALE GENOMIC DNA]</scope>
    <source>
        <strain evidence="1 3">U160</strain>
    </source>
</reference>
<dbReference type="Proteomes" id="UP000189337">
    <property type="component" value="Unassembled WGS sequence"/>
</dbReference>
<reference evidence="1" key="3">
    <citation type="submission" date="2018-03" db="EMBL/GenBank/DDBJ databases">
        <authorList>
            <person name="Keele B.F."/>
        </authorList>
    </citation>
    <scope>NUCLEOTIDE SEQUENCE</scope>
    <source>
        <strain evidence="1">U160</strain>
    </source>
</reference>
<proteinExistence type="predicted"/>
<dbReference type="AlphaFoldDB" id="A0A0M2X3K6"/>
<evidence type="ECO:0000313" key="1">
    <source>
        <dbReference type="EMBL" id="AVQ12283.1"/>
    </source>
</evidence>
<accession>A0A0M2X3K6</accession>
<protein>
    <submittedName>
        <fullName evidence="2">HicB family protein</fullName>
    </submittedName>
</protein>
<sequence>MVGQRIKVRGSILEMKQLKVIIEKHADGYVSYPLGLKGVVVGQGDSYEEALSDVKSAIRFHIETFGEEVFEEESPVMEAFIAEAEAVD</sequence>
<dbReference type="InterPro" id="IPR035069">
    <property type="entry name" value="TTHA1013/TTHA0281-like"/>
</dbReference>
<evidence type="ECO:0000313" key="4">
    <source>
        <dbReference type="Proteomes" id="UP000189337"/>
    </source>
</evidence>
<evidence type="ECO:0000313" key="3">
    <source>
        <dbReference type="Proteomes" id="UP000033961"/>
    </source>
</evidence>
<dbReference type="Proteomes" id="UP000033961">
    <property type="component" value="Chromosome I"/>
</dbReference>
<dbReference type="Gene3D" id="3.30.160.250">
    <property type="match status" value="1"/>
</dbReference>
<evidence type="ECO:0000313" key="2">
    <source>
        <dbReference type="EMBL" id="ONF90989.1"/>
    </source>
</evidence>
<reference evidence="2 4" key="2">
    <citation type="submission" date="2017-01" db="EMBL/GenBank/DDBJ databases">
        <title>Comparative genomic analysis of Brazilian Leptospira santarosai.</title>
        <authorList>
            <person name="Moreno L.Z."/>
            <person name="Miraglia F."/>
            <person name="Kremer F.S."/>
            <person name="Eslabao M.R."/>
            <person name="Lilenbaum W."/>
            <person name="Dellagostin O.A."/>
            <person name="Moreno A.M."/>
        </authorList>
    </citation>
    <scope>NUCLEOTIDE SEQUENCE [LARGE SCALE GENOMIC DNA]</scope>
    <source>
        <strain evidence="2 4">M52/8-19</strain>
    </source>
</reference>